<keyword evidence="2" id="KW-1185">Reference proteome</keyword>
<evidence type="ECO:0000313" key="1">
    <source>
        <dbReference type="EMBL" id="GGF55150.1"/>
    </source>
</evidence>
<reference evidence="1 2" key="1">
    <citation type="journal article" date="2019" name="Int. J. Syst. Evol. Microbiol.">
        <title>The Global Catalogue of Microorganisms (GCM) 10K type strain sequencing project: providing services to taxonomists for standard genome sequencing and annotation.</title>
        <authorList>
            <consortium name="The Broad Institute Genomics Platform"/>
            <consortium name="The Broad Institute Genome Sequencing Center for Infectious Disease"/>
            <person name="Wu L."/>
            <person name="Ma J."/>
        </authorList>
    </citation>
    <scope>NUCLEOTIDE SEQUENCE [LARGE SCALE GENOMIC DNA]</scope>
    <source>
        <strain evidence="1 2">CGMCC 1.12720</strain>
    </source>
</reference>
<gene>
    <name evidence="1" type="ORF">GCM10011375_08070</name>
</gene>
<evidence type="ECO:0000313" key="2">
    <source>
        <dbReference type="Proteomes" id="UP000605392"/>
    </source>
</evidence>
<dbReference type="Proteomes" id="UP000605392">
    <property type="component" value="Unassembled WGS sequence"/>
</dbReference>
<comment type="caution">
    <text evidence="1">The sequence shown here is derived from an EMBL/GenBank/DDBJ whole genome shotgun (WGS) entry which is preliminary data.</text>
</comment>
<organism evidence="1 2">
    <name type="scientific">Hymenobacter qilianensis</name>
    <dbReference type="NCBI Taxonomy" id="1385715"/>
    <lineage>
        <taxon>Bacteria</taxon>
        <taxon>Pseudomonadati</taxon>
        <taxon>Bacteroidota</taxon>
        <taxon>Cytophagia</taxon>
        <taxon>Cytophagales</taxon>
        <taxon>Hymenobacteraceae</taxon>
        <taxon>Hymenobacter</taxon>
    </lineage>
</organism>
<dbReference type="EMBL" id="BMFN01000001">
    <property type="protein sequence ID" value="GGF55150.1"/>
    <property type="molecule type" value="Genomic_DNA"/>
</dbReference>
<accession>A0ACB5PN38</accession>
<name>A0ACB5PN38_9BACT</name>
<protein>
    <submittedName>
        <fullName evidence="1">Uncharacterized protein</fullName>
    </submittedName>
</protein>
<proteinExistence type="predicted"/>
<sequence length="495" mass="56467">MAIPSRPFSHLPLLVLVLVTVAAVLPFLLLSYYNHPFMDDYYNAANVRATGLWAQQIELYLRWTGRFSSSLFVTAANPLVYGWYDGFRWTPALTLLATLGTIYLGLRTLSQQQIPRTQAALAAGIFLLFYLHMIPDPYSAIYWFTGSIVYHIAGLTLLLVLIASERARQTTKAWSRGGWQVAAVICAITATAANEMTMLHLLLGLTLLLAVNGYRRQWPQVRWWSTILLLTLVVAIITVIAPGNYVRMQFEGYAKDPNRENLVWQFLSAVPDTPSAMFRLLVRRGLAFKLLLPTLLWLPTAYYWQQRGWLSNTIRLPWYWGAFFMLVSYGLSMLLFIGVMKQMPPDRAINGLLLFLFPAGLLVIWAGLAYHARSVSWQLPNWLLRWGPVVYIGAFSWIGIPRRAWQELLFSAPAYDQQLLAREAQLQSAWSKGIEDVVVKPIIGVKPHRVLITEWELTTDPGHYINSETALYFDVKSIVIDKKLLPQAHPDFHYY</sequence>